<evidence type="ECO:0000256" key="1">
    <source>
        <dbReference type="SAM" id="Phobius"/>
    </source>
</evidence>
<name>A0AAV8C5A0_9POAL</name>
<dbReference type="AlphaFoldDB" id="A0AAV8C5A0"/>
<organism evidence="2 3">
    <name type="scientific">Rhynchospora pubera</name>
    <dbReference type="NCBI Taxonomy" id="906938"/>
    <lineage>
        <taxon>Eukaryota</taxon>
        <taxon>Viridiplantae</taxon>
        <taxon>Streptophyta</taxon>
        <taxon>Embryophyta</taxon>
        <taxon>Tracheophyta</taxon>
        <taxon>Spermatophyta</taxon>
        <taxon>Magnoliopsida</taxon>
        <taxon>Liliopsida</taxon>
        <taxon>Poales</taxon>
        <taxon>Cyperaceae</taxon>
        <taxon>Cyperoideae</taxon>
        <taxon>Rhynchosporeae</taxon>
        <taxon>Rhynchospora</taxon>
    </lineage>
</organism>
<evidence type="ECO:0000313" key="3">
    <source>
        <dbReference type="Proteomes" id="UP001140206"/>
    </source>
</evidence>
<feature type="transmembrane region" description="Helical" evidence="1">
    <location>
        <begin position="486"/>
        <end position="512"/>
    </location>
</feature>
<keyword evidence="1" id="KW-0812">Transmembrane</keyword>
<dbReference type="EMBL" id="JAMFTS010000005">
    <property type="protein sequence ID" value="KAJ4749801.1"/>
    <property type="molecule type" value="Genomic_DNA"/>
</dbReference>
<evidence type="ECO:0000313" key="2">
    <source>
        <dbReference type="EMBL" id="KAJ4749801.1"/>
    </source>
</evidence>
<keyword evidence="3" id="KW-1185">Reference proteome</keyword>
<keyword evidence="1" id="KW-0472">Membrane</keyword>
<proteinExistence type="predicted"/>
<sequence>MIFVSLSLAPNPHSSFCPKSLPSPCYYVNSQISRGARAIAHLKRHLAVVRRRSHLSATLNRGDDVAQKPLRDPFVRNQRKVRPWSLRPLQLQTQGIGEGHLAQLKQENNNVSHASKEMNGGNDALLSNFARYKRCSDVVDVAGELQTSIVSYKKMLPWRSINSRLQVDLVSTIHIADIRYYKILQERLASYDCVLYELVKLGDNSEQQRILEGELGMEREPNKEGYNIPFSILFLLFSSLDLFMQQDCLNMKGRNWYNADLDAKTIQRLEERRKTLLAAVGDAVGSAQKSDFGSSSVQFSSNSFRSKVPRGSKVVNRPLVLSLILFLMYSSPDEDEQHMDDFGHIFREVLELGIGSALKAFWARSLTSAKNRSASRIYRDPNRNSVIIGERNKAAMEELKRAISRGEKKIAILYGAWHMPDFDRRLRQEFKMVPTNVDWVTAWSIRRTKSKHSGPFGISLPYSLNKCRTLVCGSILCGILLLDFSLWWLLVVGVGCHLIWVFFTAVQISLAVQRQVNM</sequence>
<accession>A0AAV8C5A0</accession>
<dbReference type="Proteomes" id="UP001140206">
    <property type="component" value="Chromosome 5"/>
</dbReference>
<keyword evidence="1" id="KW-1133">Transmembrane helix</keyword>
<reference evidence="2" key="1">
    <citation type="submission" date="2022-08" db="EMBL/GenBank/DDBJ databases">
        <authorList>
            <person name="Marques A."/>
        </authorList>
    </citation>
    <scope>NUCLEOTIDE SEQUENCE</scope>
    <source>
        <strain evidence="2">RhyPub2mFocal</strain>
        <tissue evidence="2">Leaves</tissue>
    </source>
</reference>
<dbReference type="PANTHER" id="PTHR35757">
    <property type="entry name" value="THERMOSOME SUBUNIT GAMMA"/>
    <property type="match status" value="1"/>
</dbReference>
<dbReference type="PANTHER" id="PTHR35757:SF1">
    <property type="entry name" value="THERMOSOME SUBUNIT GAMMA"/>
    <property type="match status" value="1"/>
</dbReference>
<protein>
    <submittedName>
        <fullName evidence="2">Thermosome subunit gamma</fullName>
    </submittedName>
</protein>
<comment type="caution">
    <text evidence="2">The sequence shown here is derived from an EMBL/GenBank/DDBJ whole genome shotgun (WGS) entry which is preliminary data.</text>
</comment>
<gene>
    <name evidence="2" type="ORF">LUZ62_084206</name>
</gene>